<comment type="similarity">
    <text evidence="2 6">Belongs to the acyl-CoA dehydrogenase family.</text>
</comment>
<protein>
    <submittedName>
        <fullName evidence="10">Acyl-CoA dehydrogenase family protein</fullName>
    </submittedName>
</protein>
<evidence type="ECO:0000256" key="1">
    <source>
        <dbReference type="ARBA" id="ARBA00001974"/>
    </source>
</evidence>
<gene>
    <name evidence="10" type="ORF">NYP16_06080</name>
</gene>
<dbReference type="RefSeq" id="WP_274943223.1">
    <property type="nucleotide sequence ID" value="NZ_JANWOI010000002.1"/>
</dbReference>
<dbReference type="PANTHER" id="PTHR48083">
    <property type="entry name" value="MEDIUM-CHAIN SPECIFIC ACYL-COA DEHYDROGENASE, MITOCHONDRIAL-RELATED"/>
    <property type="match status" value="1"/>
</dbReference>
<dbReference type="PROSITE" id="PS00072">
    <property type="entry name" value="ACYL_COA_DH_1"/>
    <property type="match status" value="1"/>
</dbReference>
<evidence type="ECO:0000256" key="2">
    <source>
        <dbReference type="ARBA" id="ARBA00009347"/>
    </source>
</evidence>
<dbReference type="GO" id="GO:0005737">
    <property type="term" value="C:cytoplasm"/>
    <property type="evidence" value="ECO:0007669"/>
    <property type="project" value="TreeGrafter"/>
</dbReference>
<feature type="domain" description="Acyl-CoA dehydrogenase/oxidase N-terminal" evidence="9">
    <location>
        <begin position="25"/>
        <end position="138"/>
    </location>
</feature>
<dbReference type="InterPro" id="IPR013786">
    <property type="entry name" value="AcylCoA_DH/ox_N"/>
</dbReference>
<evidence type="ECO:0000256" key="6">
    <source>
        <dbReference type="RuleBase" id="RU362125"/>
    </source>
</evidence>
<dbReference type="InterPro" id="IPR037069">
    <property type="entry name" value="AcylCoA_DH/ox_N_sf"/>
</dbReference>
<organism evidence="10 11">
    <name type="scientific">Govanella unica</name>
    <dbReference type="NCBI Taxonomy" id="2975056"/>
    <lineage>
        <taxon>Bacteria</taxon>
        <taxon>Pseudomonadati</taxon>
        <taxon>Pseudomonadota</taxon>
        <taxon>Alphaproteobacteria</taxon>
        <taxon>Emcibacterales</taxon>
        <taxon>Govanellaceae</taxon>
        <taxon>Govanella</taxon>
    </lineage>
</organism>
<evidence type="ECO:0000313" key="10">
    <source>
        <dbReference type="EMBL" id="MDA5193521.1"/>
    </source>
</evidence>
<evidence type="ECO:0000259" key="9">
    <source>
        <dbReference type="Pfam" id="PF02771"/>
    </source>
</evidence>
<dbReference type="InterPro" id="IPR050741">
    <property type="entry name" value="Acyl-CoA_dehydrogenase"/>
</dbReference>
<evidence type="ECO:0000313" key="11">
    <source>
        <dbReference type="Proteomes" id="UP001141619"/>
    </source>
</evidence>
<evidence type="ECO:0000256" key="3">
    <source>
        <dbReference type="ARBA" id="ARBA00022630"/>
    </source>
</evidence>
<evidence type="ECO:0000259" key="7">
    <source>
        <dbReference type="Pfam" id="PF00441"/>
    </source>
</evidence>
<dbReference type="InterPro" id="IPR036250">
    <property type="entry name" value="AcylCo_DH-like_C"/>
</dbReference>
<dbReference type="GO" id="GO:0050660">
    <property type="term" value="F:flavin adenine dinucleotide binding"/>
    <property type="evidence" value="ECO:0007669"/>
    <property type="project" value="InterPro"/>
</dbReference>
<dbReference type="Proteomes" id="UP001141619">
    <property type="component" value="Unassembled WGS sequence"/>
</dbReference>
<reference evidence="10" key="1">
    <citation type="submission" date="2022-08" db="EMBL/GenBank/DDBJ databases">
        <authorList>
            <person name="Vandamme P."/>
            <person name="Hettiarachchi A."/>
            <person name="Peeters C."/>
            <person name="Cnockaert M."/>
            <person name="Carlier A."/>
        </authorList>
    </citation>
    <scope>NUCLEOTIDE SEQUENCE</scope>
    <source>
        <strain evidence="10">LMG 31809</strain>
    </source>
</reference>
<dbReference type="Pfam" id="PF02770">
    <property type="entry name" value="Acyl-CoA_dh_M"/>
    <property type="match status" value="1"/>
</dbReference>
<evidence type="ECO:0000256" key="4">
    <source>
        <dbReference type="ARBA" id="ARBA00022827"/>
    </source>
</evidence>
<keyword evidence="5 6" id="KW-0560">Oxidoreductase</keyword>
<dbReference type="InterPro" id="IPR006091">
    <property type="entry name" value="Acyl-CoA_Oxase/DH_mid-dom"/>
</dbReference>
<dbReference type="InterPro" id="IPR009100">
    <property type="entry name" value="AcylCoA_DH/oxidase_NM_dom_sf"/>
</dbReference>
<dbReference type="SUPFAM" id="SSF47203">
    <property type="entry name" value="Acyl-CoA dehydrogenase C-terminal domain-like"/>
    <property type="match status" value="1"/>
</dbReference>
<dbReference type="SUPFAM" id="SSF56645">
    <property type="entry name" value="Acyl-CoA dehydrogenase NM domain-like"/>
    <property type="match status" value="1"/>
</dbReference>
<evidence type="ECO:0000256" key="5">
    <source>
        <dbReference type="ARBA" id="ARBA00023002"/>
    </source>
</evidence>
<dbReference type="Gene3D" id="2.40.110.10">
    <property type="entry name" value="Butyryl-CoA Dehydrogenase, subunit A, domain 2"/>
    <property type="match status" value="1"/>
</dbReference>
<name>A0A9X3TX11_9PROT</name>
<dbReference type="InterPro" id="IPR046373">
    <property type="entry name" value="Acyl-CoA_Oxase/DH_mid-dom_sf"/>
</dbReference>
<accession>A0A9X3TX11</accession>
<feature type="domain" description="Acyl-CoA oxidase/dehydrogenase middle" evidence="8">
    <location>
        <begin position="142"/>
        <end position="235"/>
    </location>
</feature>
<dbReference type="Gene3D" id="1.20.140.10">
    <property type="entry name" value="Butyryl-CoA Dehydrogenase, subunit A, domain 3"/>
    <property type="match status" value="1"/>
</dbReference>
<comment type="cofactor">
    <cofactor evidence="1 6">
        <name>FAD</name>
        <dbReference type="ChEBI" id="CHEBI:57692"/>
    </cofactor>
</comment>
<reference evidence="10" key="2">
    <citation type="journal article" date="2023" name="Syst. Appl. Microbiol.">
        <title>Govania unica gen. nov., sp. nov., a rare biosphere bacterium that represents a novel family in the class Alphaproteobacteria.</title>
        <authorList>
            <person name="Vandamme P."/>
            <person name="Peeters C."/>
            <person name="Hettiarachchi A."/>
            <person name="Cnockaert M."/>
            <person name="Carlier A."/>
        </authorList>
    </citation>
    <scope>NUCLEOTIDE SEQUENCE</scope>
    <source>
        <strain evidence="10">LMG 31809</strain>
    </source>
</reference>
<keyword evidence="11" id="KW-1185">Reference proteome</keyword>
<feature type="domain" description="Acyl-CoA dehydrogenase/oxidase C-terminal" evidence="7">
    <location>
        <begin position="247"/>
        <end position="395"/>
    </location>
</feature>
<dbReference type="EMBL" id="JANWOI010000002">
    <property type="protein sequence ID" value="MDA5193521.1"/>
    <property type="molecule type" value="Genomic_DNA"/>
</dbReference>
<sequence length="397" mass="43432">MSDKTIPVSQLDFDGLRPPSPHLTSAHAAWRQRLRHFVDKDIAPHLDDWDKSGTFPDAVYKTAADAGLLGMGFPVELGGLDEPIDLYHRIIFSEEFHRLGSGVVFADLATHWIGLPPIISHGTDEMKDRIARPVLRGDKKMAFAVTEPSGGSDVSGLKTTAERRGDHFIVNGSKTLISGAMRADFILAAVRTGGPGMGGISLLVIEADRAGISRTPVPGLTWYNASIGTFTFDNVEVPVSNLIGTENRGFASLAGQLNIERFSGIAATLAMSRTCIAEAVAWAQQRETFGKRLVDHQAIRHKLIEMISALRVSYAYLDYCIDRFHRGDVPIADLSLLKIQGVKTLEHCAREAMHILAGQAYQGTTRVERIFRESRIFAIGGGTEEILKDLTARQLGF</sequence>
<keyword evidence="3 6" id="KW-0285">Flavoprotein</keyword>
<comment type="caution">
    <text evidence="10">The sequence shown here is derived from an EMBL/GenBank/DDBJ whole genome shotgun (WGS) entry which is preliminary data.</text>
</comment>
<keyword evidence="4 6" id="KW-0274">FAD</keyword>
<evidence type="ECO:0000259" key="8">
    <source>
        <dbReference type="Pfam" id="PF02770"/>
    </source>
</evidence>
<dbReference type="AlphaFoldDB" id="A0A9X3TX11"/>
<dbReference type="PANTHER" id="PTHR48083:SF28">
    <property type="entry name" value="ACYL-COA DEHYDROGENASE FAMILY PROTEIN (AFU_ORTHOLOGUE AFUA_6G10880)-RELATED"/>
    <property type="match status" value="1"/>
</dbReference>
<dbReference type="GO" id="GO:0003995">
    <property type="term" value="F:acyl-CoA dehydrogenase activity"/>
    <property type="evidence" value="ECO:0007669"/>
    <property type="project" value="InterPro"/>
</dbReference>
<dbReference type="Gene3D" id="1.10.540.10">
    <property type="entry name" value="Acyl-CoA dehydrogenase/oxidase, N-terminal domain"/>
    <property type="match status" value="1"/>
</dbReference>
<dbReference type="GO" id="GO:0033539">
    <property type="term" value="P:fatty acid beta-oxidation using acyl-CoA dehydrogenase"/>
    <property type="evidence" value="ECO:0007669"/>
    <property type="project" value="TreeGrafter"/>
</dbReference>
<dbReference type="Pfam" id="PF02771">
    <property type="entry name" value="Acyl-CoA_dh_N"/>
    <property type="match status" value="1"/>
</dbReference>
<dbReference type="InterPro" id="IPR006089">
    <property type="entry name" value="Acyl-CoA_DH_CS"/>
</dbReference>
<dbReference type="InterPro" id="IPR009075">
    <property type="entry name" value="AcylCo_DH/oxidase_C"/>
</dbReference>
<proteinExistence type="inferred from homology"/>
<dbReference type="Pfam" id="PF00441">
    <property type="entry name" value="Acyl-CoA_dh_1"/>
    <property type="match status" value="1"/>
</dbReference>